<feature type="transmembrane region" description="Helical" evidence="5">
    <location>
        <begin position="217"/>
        <end position="237"/>
    </location>
</feature>
<dbReference type="AlphaFoldDB" id="A0A1G6HLZ1"/>
<accession>A0A1G6HLZ1</accession>
<dbReference type="GO" id="GO:0065002">
    <property type="term" value="P:intracellular protein transmembrane transport"/>
    <property type="evidence" value="ECO:0007669"/>
    <property type="project" value="TreeGrafter"/>
</dbReference>
<dbReference type="GO" id="GO:0033281">
    <property type="term" value="C:TAT protein transport complex"/>
    <property type="evidence" value="ECO:0007669"/>
    <property type="project" value="UniProtKB-UniRule"/>
</dbReference>
<keyword evidence="5" id="KW-0813">Transport</keyword>
<protein>
    <recommendedName>
        <fullName evidence="5">Sec-independent protein translocase protein TatC</fullName>
    </recommendedName>
</protein>
<dbReference type="RefSeq" id="WP_245670425.1">
    <property type="nucleotide sequence ID" value="NZ_FMYU01000001.1"/>
</dbReference>
<evidence type="ECO:0000313" key="7">
    <source>
        <dbReference type="Proteomes" id="UP000199411"/>
    </source>
</evidence>
<evidence type="ECO:0000256" key="5">
    <source>
        <dbReference type="HAMAP-Rule" id="MF_00902"/>
    </source>
</evidence>
<dbReference type="HAMAP" id="MF_00902">
    <property type="entry name" value="TatC"/>
    <property type="match status" value="1"/>
</dbReference>
<comment type="function">
    <text evidence="5">Part of the twin-arginine translocation (Tat) system that transports large folded proteins containing a characteristic twin-arginine motif in their signal peptide across membranes.</text>
</comment>
<evidence type="ECO:0000256" key="3">
    <source>
        <dbReference type="ARBA" id="ARBA00022989"/>
    </source>
</evidence>
<dbReference type="NCBIfam" id="TIGR00945">
    <property type="entry name" value="tatC"/>
    <property type="match status" value="1"/>
</dbReference>
<dbReference type="EMBL" id="FMYU01000001">
    <property type="protein sequence ID" value="SDB95138.1"/>
    <property type="molecule type" value="Genomic_DNA"/>
</dbReference>
<dbReference type="InterPro" id="IPR002033">
    <property type="entry name" value="TatC"/>
</dbReference>
<keyword evidence="5" id="KW-0811">Translocation</keyword>
<dbReference type="PROSITE" id="PS01218">
    <property type="entry name" value="TATC"/>
    <property type="match status" value="1"/>
</dbReference>
<evidence type="ECO:0000313" key="6">
    <source>
        <dbReference type="EMBL" id="SDB95138.1"/>
    </source>
</evidence>
<gene>
    <name evidence="5" type="primary">tatC</name>
    <name evidence="6" type="ORF">SAMN05660835_00024</name>
</gene>
<proteinExistence type="inferred from homology"/>
<feature type="transmembrane region" description="Helical" evidence="5">
    <location>
        <begin position="108"/>
        <end position="130"/>
    </location>
</feature>
<feature type="transmembrane region" description="Helical" evidence="5">
    <location>
        <begin position="77"/>
        <end position="96"/>
    </location>
</feature>
<keyword evidence="3 5" id="KW-1133">Transmembrane helix</keyword>
<name>A0A1G6HLZ1_9BACT</name>
<evidence type="ECO:0000256" key="1">
    <source>
        <dbReference type="ARBA" id="ARBA00004141"/>
    </source>
</evidence>
<dbReference type="PRINTS" id="PR01840">
    <property type="entry name" value="TATCFAMILY"/>
</dbReference>
<evidence type="ECO:0000256" key="2">
    <source>
        <dbReference type="ARBA" id="ARBA00022692"/>
    </source>
</evidence>
<comment type="subcellular location">
    <subcellularLocation>
        <location evidence="5">Cell membrane</location>
        <topology evidence="5">Multi-pass membrane protein</topology>
    </subcellularLocation>
    <subcellularLocation>
        <location evidence="1">Membrane</location>
        <topology evidence="1">Multi-pass membrane protein</topology>
    </subcellularLocation>
</comment>
<keyword evidence="4 5" id="KW-0472">Membrane</keyword>
<feature type="transmembrane region" description="Helical" evidence="5">
    <location>
        <begin position="21"/>
        <end position="40"/>
    </location>
</feature>
<dbReference type="PANTHER" id="PTHR30371">
    <property type="entry name" value="SEC-INDEPENDENT PROTEIN TRANSLOCASE PROTEIN TATC"/>
    <property type="match status" value="1"/>
</dbReference>
<evidence type="ECO:0000256" key="4">
    <source>
        <dbReference type="ARBA" id="ARBA00023136"/>
    </source>
</evidence>
<reference evidence="7" key="1">
    <citation type="submission" date="2016-10" db="EMBL/GenBank/DDBJ databases">
        <authorList>
            <person name="Varghese N."/>
            <person name="Submissions S."/>
        </authorList>
    </citation>
    <scope>NUCLEOTIDE SEQUENCE [LARGE SCALE GENOMIC DNA]</scope>
    <source>
        <strain evidence="7">DSM 8415</strain>
    </source>
</reference>
<feature type="transmembrane region" description="Helical" evidence="5">
    <location>
        <begin position="194"/>
        <end position="211"/>
    </location>
</feature>
<organism evidence="6 7">
    <name type="scientific">Desulfurella multipotens</name>
    <dbReference type="NCBI Taxonomy" id="79269"/>
    <lineage>
        <taxon>Bacteria</taxon>
        <taxon>Pseudomonadati</taxon>
        <taxon>Campylobacterota</taxon>
        <taxon>Desulfurellia</taxon>
        <taxon>Desulfurellales</taxon>
        <taxon>Desulfurellaceae</taxon>
        <taxon>Desulfurella</taxon>
    </lineage>
</organism>
<keyword evidence="2 5" id="KW-0812">Transmembrane</keyword>
<comment type="similarity">
    <text evidence="5">Belongs to the TatC family.</text>
</comment>
<keyword evidence="5" id="KW-1003">Cell membrane</keyword>
<comment type="subunit">
    <text evidence="5">Forms a complex with TatA.</text>
</comment>
<feature type="transmembrane region" description="Helical" evidence="5">
    <location>
        <begin position="158"/>
        <end position="182"/>
    </location>
</feature>
<dbReference type="PANTHER" id="PTHR30371:SF0">
    <property type="entry name" value="SEC-INDEPENDENT PROTEIN TRANSLOCASE PROTEIN TATC, CHLOROPLASTIC-RELATED"/>
    <property type="match status" value="1"/>
</dbReference>
<sequence>MKKDPNNMTLLEHLEELRLRIIYVTIVLGILALITFHYSLQILQFIMEPLIKVLPKTSHVIFTGITEAFWVRMEVSLYAALLFGLPYVFYHIWMFVNPGLTKKEKKVVLPFVLFATIFFLLGCLFAYKVILPIGLKFLVSYGGAEISAMPSIKQYVSFFLRICFAFGLIFEMPVLSFILAKADIIDAKWLIKKWDYAILAAFIVAAILAPPDVLSQFLMAIPMILLYVVSIGVVYLAQKPKNEEED</sequence>
<dbReference type="Proteomes" id="UP000199411">
    <property type="component" value="Unassembled WGS sequence"/>
</dbReference>
<dbReference type="GO" id="GO:0009977">
    <property type="term" value="F:proton motive force dependent protein transmembrane transporter activity"/>
    <property type="evidence" value="ECO:0007669"/>
    <property type="project" value="TreeGrafter"/>
</dbReference>
<dbReference type="Pfam" id="PF00902">
    <property type="entry name" value="TatC"/>
    <property type="match status" value="1"/>
</dbReference>
<dbReference type="InterPro" id="IPR019820">
    <property type="entry name" value="Sec-indep_translocase_CS"/>
</dbReference>
<keyword evidence="5" id="KW-0653">Protein transport</keyword>
<dbReference type="GO" id="GO:0043953">
    <property type="term" value="P:protein transport by the Tat complex"/>
    <property type="evidence" value="ECO:0007669"/>
    <property type="project" value="UniProtKB-UniRule"/>
</dbReference>
<keyword evidence="7" id="KW-1185">Reference proteome</keyword>